<keyword evidence="1" id="KW-0472">Membrane</keyword>
<feature type="transmembrane region" description="Helical" evidence="1">
    <location>
        <begin position="80"/>
        <end position="100"/>
    </location>
</feature>
<comment type="caution">
    <text evidence="2">The sequence shown here is derived from an EMBL/GenBank/DDBJ whole genome shotgun (WGS) entry which is preliminary data.</text>
</comment>
<name>A0AAQ4DRN2_AMBAM</name>
<evidence type="ECO:0000313" key="3">
    <source>
        <dbReference type="Proteomes" id="UP001321473"/>
    </source>
</evidence>
<evidence type="ECO:0000313" key="2">
    <source>
        <dbReference type="EMBL" id="KAK8765122.1"/>
    </source>
</evidence>
<dbReference type="EMBL" id="JARKHS020027687">
    <property type="protein sequence ID" value="KAK8765122.1"/>
    <property type="molecule type" value="Genomic_DNA"/>
</dbReference>
<dbReference type="AlphaFoldDB" id="A0AAQ4DRN2"/>
<gene>
    <name evidence="2" type="ORF">V5799_032269</name>
</gene>
<evidence type="ECO:0000256" key="1">
    <source>
        <dbReference type="SAM" id="Phobius"/>
    </source>
</evidence>
<feature type="transmembrane region" description="Helical" evidence="1">
    <location>
        <begin position="112"/>
        <end position="135"/>
    </location>
</feature>
<organism evidence="2 3">
    <name type="scientific">Amblyomma americanum</name>
    <name type="common">Lone star tick</name>
    <dbReference type="NCBI Taxonomy" id="6943"/>
    <lineage>
        <taxon>Eukaryota</taxon>
        <taxon>Metazoa</taxon>
        <taxon>Ecdysozoa</taxon>
        <taxon>Arthropoda</taxon>
        <taxon>Chelicerata</taxon>
        <taxon>Arachnida</taxon>
        <taxon>Acari</taxon>
        <taxon>Parasitiformes</taxon>
        <taxon>Ixodida</taxon>
        <taxon>Ixodoidea</taxon>
        <taxon>Ixodidae</taxon>
        <taxon>Amblyomminae</taxon>
        <taxon>Amblyomma</taxon>
    </lineage>
</organism>
<feature type="non-terminal residue" evidence="2">
    <location>
        <position position="136"/>
    </location>
</feature>
<keyword evidence="3" id="KW-1185">Reference proteome</keyword>
<protein>
    <submittedName>
        <fullName evidence="2">Uncharacterized protein</fullName>
    </submittedName>
</protein>
<accession>A0AAQ4DRN2</accession>
<keyword evidence="1" id="KW-0812">Transmembrane</keyword>
<dbReference type="Proteomes" id="UP001321473">
    <property type="component" value="Unassembled WGS sequence"/>
</dbReference>
<reference evidence="2 3" key="1">
    <citation type="journal article" date="2023" name="Arcadia Sci">
        <title>De novo assembly of a long-read Amblyomma americanum tick genome.</title>
        <authorList>
            <person name="Chou S."/>
            <person name="Poskanzer K.E."/>
            <person name="Rollins M."/>
            <person name="Thuy-Boun P.S."/>
        </authorList>
    </citation>
    <scope>NUCLEOTIDE SEQUENCE [LARGE SCALE GENOMIC DNA]</scope>
    <source>
        <strain evidence="2">F_SG_1</strain>
        <tissue evidence="2">Salivary glands</tissue>
    </source>
</reference>
<proteinExistence type="predicted"/>
<keyword evidence="1" id="KW-1133">Transmembrane helix</keyword>
<sequence length="136" mass="15073">MGRLAHHFKDSEGKACFSPTFALKSLISATAMPIYDKPFEPVRDPSAFRRYLQGCRVLGCCFVKPLSGAQPLRDRRWSPYSLYSVACLGVMWQLVLRSAVHYVARGNLDSSAYAVLGLLYLAQSSVTFVSMVVCAQ</sequence>